<evidence type="ECO:0000313" key="6">
    <source>
        <dbReference type="EMBL" id="MFC7410888.1"/>
    </source>
</evidence>
<dbReference type="RefSeq" id="WP_305335184.1">
    <property type="nucleotide sequence ID" value="NZ_JBHTCA010000020.1"/>
</dbReference>
<dbReference type="PANTHER" id="PTHR24567:SF74">
    <property type="entry name" value="HTH-TYPE TRANSCRIPTIONAL REGULATOR ARCR"/>
    <property type="match status" value="1"/>
</dbReference>
<dbReference type="Gene3D" id="1.10.10.10">
    <property type="entry name" value="Winged helix-like DNA-binding domain superfamily/Winged helix DNA-binding domain"/>
    <property type="match status" value="1"/>
</dbReference>
<proteinExistence type="predicted"/>
<feature type="domain" description="HTH crp-type" evidence="5">
    <location>
        <begin position="150"/>
        <end position="223"/>
    </location>
</feature>
<reference evidence="7" key="1">
    <citation type="journal article" date="2019" name="Int. J. Syst. Evol. Microbiol.">
        <title>The Global Catalogue of Microorganisms (GCM) 10K type strain sequencing project: providing services to taxonomists for standard genome sequencing and annotation.</title>
        <authorList>
            <consortium name="The Broad Institute Genomics Platform"/>
            <consortium name="The Broad Institute Genome Sequencing Center for Infectious Disease"/>
            <person name="Wu L."/>
            <person name="Ma J."/>
        </authorList>
    </citation>
    <scope>NUCLEOTIDE SEQUENCE [LARGE SCALE GENOMIC DNA]</scope>
    <source>
        <strain evidence="7">CGMCC 1.12371</strain>
    </source>
</reference>
<accession>A0ABW2QU37</accession>
<dbReference type="InterPro" id="IPR050397">
    <property type="entry name" value="Env_Response_Regulators"/>
</dbReference>
<evidence type="ECO:0000259" key="5">
    <source>
        <dbReference type="PROSITE" id="PS51063"/>
    </source>
</evidence>
<dbReference type="Proteomes" id="UP001596501">
    <property type="component" value="Unassembled WGS sequence"/>
</dbReference>
<keyword evidence="1" id="KW-0805">Transcription regulation</keyword>
<dbReference type="Pfam" id="PF13545">
    <property type="entry name" value="HTH_Crp_2"/>
    <property type="match status" value="1"/>
</dbReference>
<dbReference type="InterPro" id="IPR000595">
    <property type="entry name" value="cNMP-bd_dom"/>
</dbReference>
<dbReference type="PROSITE" id="PS50042">
    <property type="entry name" value="CNMP_BINDING_3"/>
    <property type="match status" value="1"/>
</dbReference>
<evidence type="ECO:0000256" key="3">
    <source>
        <dbReference type="ARBA" id="ARBA00023163"/>
    </source>
</evidence>
<dbReference type="Pfam" id="PF00027">
    <property type="entry name" value="cNMP_binding"/>
    <property type="match status" value="1"/>
</dbReference>
<protein>
    <submittedName>
        <fullName evidence="6">Crp/Fnr family transcriptional regulator</fullName>
    </submittedName>
</protein>
<organism evidence="6 7">
    <name type="scientific">Hydrogenophaga atypica</name>
    <dbReference type="NCBI Taxonomy" id="249409"/>
    <lineage>
        <taxon>Bacteria</taxon>
        <taxon>Pseudomonadati</taxon>
        <taxon>Pseudomonadota</taxon>
        <taxon>Betaproteobacteria</taxon>
        <taxon>Burkholderiales</taxon>
        <taxon>Comamonadaceae</taxon>
        <taxon>Hydrogenophaga</taxon>
    </lineage>
</organism>
<dbReference type="InterPro" id="IPR018490">
    <property type="entry name" value="cNMP-bd_dom_sf"/>
</dbReference>
<evidence type="ECO:0000256" key="2">
    <source>
        <dbReference type="ARBA" id="ARBA00023125"/>
    </source>
</evidence>
<name>A0ABW2QU37_9BURK</name>
<dbReference type="InterPro" id="IPR012318">
    <property type="entry name" value="HTH_CRP"/>
</dbReference>
<dbReference type="PANTHER" id="PTHR24567">
    <property type="entry name" value="CRP FAMILY TRANSCRIPTIONAL REGULATORY PROTEIN"/>
    <property type="match status" value="1"/>
</dbReference>
<dbReference type="SMART" id="SM00419">
    <property type="entry name" value="HTH_CRP"/>
    <property type="match status" value="1"/>
</dbReference>
<dbReference type="InterPro" id="IPR036390">
    <property type="entry name" value="WH_DNA-bd_sf"/>
</dbReference>
<evidence type="ECO:0000256" key="1">
    <source>
        <dbReference type="ARBA" id="ARBA00023015"/>
    </source>
</evidence>
<keyword evidence="2" id="KW-0238">DNA-binding</keyword>
<evidence type="ECO:0000313" key="7">
    <source>
        <dbReference type="Proteomes" id="UP001596501"/>
    </source>
</evidence>
<dbReference type="SUPFAM" id="SSF46785">
    <property type="entry name" value="Winged helix' DNA-binding domain"/>
    <property type="match status" value="1"/>
</dbReference>
<dbReference type="SUPFAM" id="SSF51206">
    <property type="entry name" value="cAMP-binding domain-like"/>
    <property type="match status" value="1"/>
</dbReference>
<dbReference type="Gene3D" id="2.60.120.10">
    <property type="entry name" value="Jelly Rolls"/>
    <property type="match status" value="1"/>
</dbReference>
<dbReference type="InterPro" id="IPR014710">
    <property type="entry name" value="RmlC-like_jellyroll"/>
</dbReference>
<gene>
    <name evidence="6" type="ORF">ACFQPB_18675</name>
</gene>
<evidence type="ECO:0000259" key="4">
    <source>
        <dbReference type="PROSITE" id="PS50042"/>
    </source>
</evidence>
<dbReference type="SMART" id="SM00100">
    <property type="entry name" value="cNMP"/>
    <property type="match status" value="1"/>
</dbReference>
<comment type="caution">
    <text evidence="6">The sequence shown here is derived from an EMBL/GenBank/DDBJ whole genome shotgun (WGS) entry which is preliminary data.</text>
</comment>
<keyword evidence="3" id="KW-0804">Transcription</keyword>
<feature type="domain" description="Cyclic nucleotide-binding" evidence="4">
    <location>
        <begin position="24"/>
        <end position="119"/>
    </location>
</feature>
<dbReference type="InterPro" id="IPR036388">
    <property type="entry name" value="WH-like_DNA-bd_sf"/>
</dbReference>
<sequence>MKQSANTPRDHLTAGSVGALDPELDALLRQHARRQRLAKKELLFARGSAPDAMFCIERGLVRLCVTSASGREAVLGLVTPGHWFGEASVFSGQARAHDAFAVVQSDLLVLPAKTLHRLVDERPDFLLQFLRMMGLRYKSTLDRMDGSVLDPLPVRLARKLLDAHTLENPNARPGVRVVLDVSQEGLGHMLGVSRQSVNKVLKQWEGLGVLQVSYRSILLLDLKALKRLALQAL</sequence>
<dbReference type="CDD" id="cd00038">
    <property type="entry name" value="CAP_ED"/>
    <property type="match status" value="1"/>
</dbReference>
<keyword evidence="7" id="KW-1185">Reference proteome</keyword>
<dbReference type="EMBL" id="JBHTCA010000020">
    <property type="protein sequence ID" value="MFC7410888.1"/>
    <property type="molecule type" value="Genomic_DNA"/>
</dbReference>
<dbReference type="PROSITE" id="PS51063">
    <property type="entry name" value="HTH_CRP_2"/>
    <property type="match status" value="1"/>
</dbReference>